<evidence type="ECO:0000313" key="1">
    <source>
        <dbReference type="EMBL" id="GAA4616069.1"/>
    </source>
</evidence>
<dbReference type="RefSeq" id="WP_345364372.1">
    <property type="nucleotide sequence ID" value="NZ_BAABHJ010000031.1"/>
</dbReference>
<keyword evidence="2" id="KW-1185">Reference proteome</keyword>
<comment type="caution">
    <text evidence="1">The sequence shown here is derived from an EMBL/GenBank/DDBJ whole genome shotgun (WGS) entry which is preliminary data.</text>
</comment>
<dbReference type="EMBL" id="BAABHJ010000031">
    <property type="protein sequence ID" value="GAA4616069.1"/>
    <property type="molecule type" value="Genomic_DNA"/>
</dbReference>
<organism evidence="1 2">
    <name type="scientific">Actinoallomurus liliacearum</name>
    <dbReference type="NCBI Taxonomy" id="1080073"/>
    <lineage>
        <taxon>Bacteria</taxon>
        <taxon>Bacillati</taxon>
        <taxon>Actinomycetota</taxon>
        <taxon>Actinomycetes</taxon>
        <taxon>Streptosporangiales</taxon>
        <taxon>Thermomonosporaceae</taxon>
        <taxon>Actinoallomurus</taxon>
    </lineage>
</organism>
<reference evidence="2" key="1">
    <citation type="journal article" date="2019" name="Int. J. Syst. Evol. Microbiol.">
        <title>The Global Catalogue of Microorganisms (GCM) 10K type strain sequencing project: providing services to taxonomists for standard genome sequencing and annotation.</title>
        <authorList>
            <consortium name="The Broad Institute Genomics Platform"/>
            <consortium name="The Broad Institute Genome Sequencing Center for Infectious Disease"/>
            <person name="Wu L."/>
            <person name="Ma J."/>
        </authorList>
    </citation>
    <scope>NUCLEOTIDE SEQUENCE [LARGE SCALE GENOMIC DNA]</scope>
    <source>
        <strain evidence="2">JCM 17938</strain>
    </source>
</reference>
<sequence>MAPPCCWECRSATNSNARWLFPGRRAGQPLNNGTMLQQLRDHGFPAQAARTAALRQLALQAPAPVIAQPLGFHDQTTARIAAEAGRTWVHYPPGDHSP</sequence>
<name>A0ABP8TW05_9ACTN</name>
<evidence type="ECO:0000313" key="2">
    <source>
        <dbReference type="Proteomes" id="UP001500212"/>
    </source>
</evidence>
<gene>
    <name evidence="1" type="ORF">GCM10023195_71230</name>
</gene>
<proteinExistence type="predicted"/>
<accession>A0ABP8TW05</accession>
<dbReference type="Proteomes" id="UP001500212">
    <property type="component" value="Unassembled WGS sequence"/>
</dbReference>
<protein>
    <submittedName>
        <fullName evidence="1">Uncharacterized protein</fullName>
    </submittedName>
</protein>